<evidence type="ECO:0000256" key="7">
    <source>
        <dbReference type="PIRSR" id="PIRSR615500-1"/>
    </source>
</evidence>
<evidence type="ECO:0000313" key="14">
    <source>
        <dbReference type="EMBL" id="KAI9246123.1"/>
    </source>
</evidence>
<dbReference type="GO" id="GO:0016020">
    <property type="term" value="C:membrane"/>
    <property type="evidence" value="ECO:0007669"/>
    <property type="project" value="InterPro"/>
</dbReference>
<feature type="active site" description="Charge relay system" evidence="7 8">
    <location>
        <position position="549"/>
    </location>
</feature>
<evidence type="ECO:0000256" key="1">
    <source>
        <dbReference type="ARBA" id="ARBA00011073"/>
    </source>
</evidence>
<evidence type="ECO:0000313" key="15">
    <source>
        <dbReference type="Proteomes" id="UP001209540"/>
    </source>
</evidence>
<feature type="domain" description="C5a peptidase/Subtilisin-like protease SBT2-like Fn3-like" evidence="13">
    <location>
        <begin position="628"/>
        <end position="743"/>
    </location>
</feature>
<reference evidence="14" key="2">
    <citation type="submission" date="2023-02" db="EMBL/GenBank/DDBJ databases">
        <authorList>
            <consortium name="DOE Joint Genome Institute"/>
            <person name="Mondo S.J."/>
            <person name="Chang Y."/>
            <person name="Wang Y."/>
            <person name="Ahrendt S."/>
            <person name="Andreopoulos W."/>
            <person name="Barry K."/>
            <person name="Beard J."/>
            <person name="Benny G.L."/>
            <person name="Blankenship S."/>
            <person name="Bonito G."/>
            <person name="Cuomo C."/>
            <person name="Desiro A."/>
            <person name="Gervers K.A."/>
            <person name="Hundley H."/>
            <person name="Kuo A."/>
            <person name="LaButti K."/>
            <person name="Lang B.F."/>
            <person name="Lipzen A."/>
            <person name="O'Donnell K."/>
            <person name="Pangilinan J."/>
            <person name="Reynolds N."/>
            <person name="Sandor L."/>
            <person name="Smith M.W."/>
            <person name="Tsang A."/>
            <person name="Grigoriev I.V."/>
            <person name="Stajich J.E."/>
            <person name="Spatafora J.W."/>
        </authorList>
    </citation>
    <scope>NUCLEOTIDE SEQUENCE</scope>
    <source>
        <strain evidence="14">RSA 2281</strain>
    </source>
</reference>
<dbReference type="SUPFAM" id="SSF52025">
    <property type="entry name" value="PA domain"/>
    <property type="match status" value="1"/>
</dbReference>
<comment type="caution">
    <text evidence="14">The sequence shown here is derived from an EMBL/GenBank/DDBJ whole genome shotgun (WGS) entry which is preliminary data.</text>
</comment>
<dbReference type="InterPro" id="IPR000209">
    <property type="entry name" value="Peptidase_S8/S53_dom"/>
</dbReference>
<accession>A0AAD5JNI6</accession>
<dbReference type="GO" id="GO:0006508">
    <property type="term" value="P:proteolysis"/>
    <property type="evidence" value="ECO:0007669"/>
    <property type="project" value="UniProtKB-KW"/>
</dbReference>
<dbReference type="InterPro" id="IPR051048">
    <property type="entry name" value="Peptidase_S8/S53_subtilisin"/>
</dbReference>
<dbReference type="SUPFAM" id="SSF52743">
    <property type="entry name" value="Subtilisin-like"/>
    <property type="match status" value="1"/>
</dbReference>
<dbReference type="PROSITE" id="PS00137">
    <property type="entry name" value="SUBTILASE_HIS"/>
    <property type="match status" value="1"/>
</dbReference>
<keyword evidence="2" id="KW-0964">Secreted</keyword>
<dbReference type="PRINTS" id="PR00723">
    <property type="entry name" value="SUBTILISIN"/>
</dbReference>
<evidence type="ECO:0000256" key="4">
    <source>
        <dbReference type="ARBA" id="ARBA00022729"/>
    </source>
</evidence>
<sequence>MYSNYSCLFWFSLILFLSFGTNVVSAFDRRVQGRVMVEFDRAADDADANRDSKILLNHLQNKFPDVSLSIPRVLDYNLMRAATLQMDIDKEDLHDTILQAAMDTGLVIDVYPLHTFSRPIAEVDPVSFANKDDVSSLHRRDIPDSDLLMPHTMTQVDRLHNEHNNTGDGIFIAILDDGIDYLHPALGGGFGPGYKVRYGRDFVGVPLLTLNQTDGSTNNIPDDDPYDECYTKYNLTGGHGTHVAGIIGGKSDNFTGVAPDAILGMYRVNDCKGAGSSEIVIEGMLAAQQDGAQIISMSLSFPEGWSERAVAVVAERIGATGVIIVVSAGNDGQRGAFTVGSPSSAKGVVSVASFDNNYTIKETINVAGFDEAFDISIANETLGTLPAGELIPGDNNGAGGDSDACDPGDIPSNVQGKLAIVQRGGCTFDIKVQNLESAGSIGVIIYHNQTEDAPFLPLARNVHIPVVGLSEDDGTTVLEAIHRQSQQELTVTPNGRVISVPSGNTVSSFTSTGPSYENDFRPNIAAVGGKVYSTYPRSLGSWKVMSGTSMSCPYVSGTFALYLKALQDSQQTLIPVHMLEKYQNYAYKALTSSQTDNVTDTPYRQGAGLIQVYDAIYERIHVSPGSLSFNDTANLNKTQTLTIFNNGDDIAWYDIENRVSVSLEPYKDTSSYEFNTPAKYIDGSTARLHISRKTVRISPGASAQVTVTVIPPDTDPSLHIMYSGFVEFKSRLPEQHKDITVPYIGIAGNQRDLPMFKDSPTLEDIEGMFVYDGPDDVFEFDSSDNTTSPAIFLALAIPSARVHFRLHNETSQQDIGYAFAPLKYTTRVMSEEKPFTFANIWDGSYFEALPPAIGERIEPKPSKLKVSPGRYRIIIQVLRIFGNLDDRQDWDTWTSAVINVV</sequence>
<dbReference type="Pfam" id="PF00082">
    <property type="entry name" value="Peptidase_S8"/>
    <property type="match status" value="1"/>
</dbReference>
<gene>
    <name evidence="14" type="ORF">BDA99DRAFT_527530</name>
</gene>
<dbReference type="InterPro" id="IPR046450">
    <property type="entry name" value="PA_dom_sf"/>
</dbReference>
<proteinExistence type="inferred from homology"/>
<dbReference type="EMBL" id="JAIXMP010000048">
    <property type="protein sequence ID" value="KAI9246123.1"/>
    <property type="molecule type" value="Genomic_DNA"/>
</dbReference>
<dbReference type="InterPro" id="IPR022398">
    <property type="entry name" value="Peptidase_S8_His-AS"/>
</dbReference>
<evidence type="ECO:0000256" key="9">
    <source>
        <dbReference type="RuleBase" id="RU003355"/>
    </source>
</evidence>
<dbReference type="InterPro" id="IPR010435">
    <property type="entry name" value="C5a/SBT2-like_Fn3"/>
</dbReference>
<dbReference type="InterPro" id="IPR015500">
    <property type="entry name" value="Peptidase_S8_subtilisin-rel"/>
</dbReference>
<dbReference type="PANTHER" id="PTHR43399:SF4">
    <property type="entry name" value="CELL WALL-ASSOCIATED PROTEASE"/>
    <property type="match status" value="1"/>
</dbReference>
<dbReference type="PROSITE" id="PS51892">
    <property type="entry name" value="SUBTILASE"/>
    <property type="match status" value="1"/>
</dbReference>
<dbReference type="Gene3D" id="3.40.50.200">
    <property type="entry name" value="Peptidase S8/S53 domain"/>
    <property type="match status" value="1"/>
</dbReference>
<dbReference type="InterPro" id="IPR023827">
    <property type="entry name" value="Peptidase_S8_Asp-AS"/>
</dbReference>
<dbReference type="PANTHER" id="PTHR43399">
    <property type="entry name" value="SUBTILISIN-RELATED"/>
    <property type="match status" value="1"/>
</dbReference>
<evidence type="ECO:0000259" key="11">
    <source>
        <dbReference type="Pfam" id="PF00082"/>
    </source>
</evidence>
<dbReference type="AlphaFoldDB" id="A0AAD5JNI6"/>
<dbReference type="PROSITE" id="PS00138">
    <property type="entry name" value="SUBTILASE_SER"/>
    <property type="match status" value="1"/>
</dbReference>
<feature type="signal peptide" evidence="10">
    <location>
        <begin position="1"/>
        <end position="26"/>
    </location>
</feature>
<name>A0AAD5JNI6_9FUNG</name>
<dbReference type="InterPro" id="IPR003137">
    <property type="entry name" value="PA_domain"/>
</dbReference>
<dbReference type="CDD" id="cd04818">
    <property type="entry name" value="PA_subtilisin_1"/>
    <property type="match status" value="1"/>
</dbReference>
<dbReference type="Gene3D" id="2.60.40.1710">
    <property type="entry name" value="Subtilisin-like superfamily"/>
    <property type="match status" value="1"/>
</dbReference>
<evidence type="ECO:0000256" key="10">
    <source>
        <dbReference type="SAM" id="SignalP"/>
    </source>
</evidence>
<dbReference type="Proteomes" id="UP001209540">
    <property type="component" value="Unassembled WGS sequence"/>
</dbReference>
<feature type="active site" description="Charge relay system" evidence="7 8">
    <location>
        <position position="176"/>
    </location>
</feature>
<keyword evidence="4 10" id="KW-0732">Signal</keyword>
<evidence type="ECO:0000256" key="8">
    <source>
        <dbReference type="PROSITE-ProRule" id="PRU01240"/>
    </source>
</evidence>
<reference evidence="14" key="1">
    <citation type="journal article" date="2022" name="IScience">
        <title>Evolution of zygomycete secretomes and the origins of terrestrial fungal ecologies.</title>
        <authorList>
            <person name="Chang Y."/>
            <person name="Wang Y."/>
            <person name="Mondo S."/>
            <person name="Ahrendt S."/>
            <person name="Andreopoulos W."/>
            <person name="Barry K."/>
            <person name="Beard J."/>
            <person name="Benny G.L."/>
            <person name="Blankenship S."/>
            <person name="Bonito G."/>
            <person name="Cuomo C."/>
            <person name="Desiro A."/>
            <person name="Gervers K.A."/>
            <person name="Hundley H."/>
            <person name="Kuo A."/>
            <person name="LaButti K."/>
            <person name="Lang B.F."/>
            <person name="Lipzen A."/>
            <person name="O'Donnell K."/>
            <person name="Pangilinan J."/>
            <person name="Reynolds N."/>
            <person name="Sandor L."/>
            <person name="Smith M.E."/>
            <person name="Tsang A."/>
            <person name="Grigoriev I.V."/>
            <person name="Stajich J.E."/>
            <person name="Spatafora J.W."/>
        </authorList>
    </citation>
    <scope>NUCLEOTIDE SEQUENCE</scope>
    <source>
        <strain evidence="14">RSA 2281</strain>
    </source>
</reference>
<evidence type="ECO:0000256" key="5">
    <source>
        <dbReference type="ARBA" id="ARBA00022801"/>
    </source>
</evidence>
<keyword evidence="3 8" id="KW-0645">Protease</keyword>
<protein>
    <submittedName>
        <fullName evidence="14">Peptidase S8/S53 domain-containing protein</fullName>
    </submittedName>
</protein>
<evidence type="ECO:0000256" key="2">
    <source>
        <dbReference type="ARBA" id="ARBA00022525"/>
    </source>
</evidence>
<evidence type="ECO:0000256" key="3">
    <source>
        <dbReference type="ARBA" id="ARBA00022670"/>
    </source>
</evidence>
<dbReference type="InterPro" id="IPR034187">
    <property type="entry name" value="Peptidases_S8_5"/>
</dbReference>
<feature type="domain" description="Peptidase S8/S53" evidence="11">
    <location>
        <begin position="167"/>
        <end position="582"/>
    </location>
</feature>
<keyword evidence="5 8" id="KW-0378">Hydrolase</keyword>
<dbReference type="Gene3D" id="3.50.30.30">
    <property type="match status" value="1"/>
</dbReference>
<feature type="active site" description="Charge relay system" evidence="7 8">
    <location>
        <position position="239"/>
    </location>
</feature>
<keyword evidence="6 8" id="KW-0720">Serine protease</keyword>
<evidence type="ECO:0000259" key="13">
    <source>
        <dbReference type="Pfam" id="PF06280"/>
    </source>
</evidence>
<dbReference type="PROSITE" id="PS00136">
    <property type="entry name" value="SUBTILASE_ASP"/>
    <property type="match status" value="1"/>
</dbReference>
<evidence type="ECO:0000256" key="6">
    <source>
        <dbReference type="ARBA" id="ARBA00022825"/>
    </source>
</evidence>
<comment type="similarity">
    <text evidence="1 8 9">Belongs to the peptidase S8 family.</text>
</comment>
<organism evidence="14 15">
    <name type="scientific">Phascolomyces articulosus</name>
    <dbReference type="NCBI Taxonomy" id="60185"/>
    <lineage>
        <taxon>Eukaryota</taxon>
        <taxon>Fungi</taxon>
        <taxon>Fungi incertae sedis</taxon>
        <taxon>Mucoromycota</taxon>
        <taxon>Mucoromycotina</taxon>
        <taxon>Mucoromycetes</taxon>
        <taxon>Mucorales</taxon>
        <taxon>Lichtheimiaceae</taxon>
        <taxon>Phascolomyces</taxon>
    </lineage>
</organism>
<dbReference type="CDD" id="cd07489">
    <property type="entry name" value="Peptidases_S8_5"/>
    <property type="match status" value="1"/>
</dbReference>
<dbReference type="GO" id="GO:0004252">
    <property type="term" value="F:serine-type endopeptidase activity"/>
    <property type="evidence" value="ECO:0007669"/>
    <property type="project" value="UniProtKB-UniRule"/>
</dbReference>
<dbReference type="Pfam" id="PF06280">
    <property type="entry name" value="fn3_5"/>
    <property type="match status" value="1"/>
</dbReference>
<feature type="domain" description="PA" evidence="12">
    <location>
        <begin position="388"/>
        <end position="475"/>
    </location>
</feature>
<dbReference type="InterPro" id="IPR036852">
    <property type="entry name" value="Peptidase_S8/S53_dom_sf"/>
</dbReference>
<evidence type="ECO:0000259" key="12">
    <source>
        <dbReference type="Pfam" id="PF02225"/>
    </source>
</evidence>
<feature type="chain" id="PRO_5041932399" evidence="10">
    <location>
        <begin position="27"/>
        <end position="901"/>
    </location>
</feature>
<dbReference type="InterPro" id="IPR023828">
    <property type="entry name" value="Peptidase_S8_Ser-AS"/>
</dbReference>
<dbReference type="Pfam" id="PF02225">
    <property type="entry name" value="PA"/>
    <property type="match status" value="1"/>
</dbReference>
<keyword evidence="15" id="KW-1185">Reference proteome</keyword>